<evidence type="ECO:0000313" key="1">
    <source>
        <dbReference type="EMBL" id="KAJ3805093.1"/>
    </source>
</evidence>
<gene>
    <name evidence="1" type="ORF">F5876DRAFT_82190</name>
</gene>
<comment type="caution">
    <text evidence="1">The sequence shown here is derived from an EMBL/GenBank/DDBJ whole genome shotgun (WGS) entry which is preliminary data.</text>
</comment>
<sequence length="127" mass="14361">MGTTALVSTRQPVISGHLHSEIYNLWMDVFGEIKEAQNPIMTDKDEQEVPSYLALYWERSDAPASFYQGSEGTPEYERRKVIFESDPVRTTQLSAFVGSKLREAEVCQVHASAPCSAVWYPKIHPLL</sequence>
<organism evidence="1 2">
    <name type="scientific">Lentinula aff. lateritia</name>
    <dbReference type="NCBI Taxonomy" id="2804960"/>
    <lineage>
        <taxon>Eukaryota</taxon>
        <taxon>Fungi</taxon>
        <taxon>Dikarya</taxon>
        <taxon>Basidiomycota</taxon>
        <taxon>Agaricomycotina</taxon>
        <taxon>Agaricomycetes</taxon>
        <taxon>Agaricomycetidae</taxon>
        <taxon>Agaricales</taxon>
        <taxon>Marasmiineae</taxon>
        <taxon>Omphalotaceae</taxon>
        <taxon>Lentinula</taxon>
    </lineage>
</organism>
<accession>A0ACC1TK98</accession>
<dbReference type="EMBL" id="MU795692">
    <property type="protein sequence ID" value="KAJ3805093.1"/>
    <property type="molecule type" value="Genomic_DNA"/>
</dbReference>
<protein>
    <submittedName>
        <fullName evidence="1">Uncharacterized protein</fullName>
    </submittedName>
</protein>
<keyword evidence="2" id="KW-1185">Reference proteome</keyword>
<reference evidence="1" key="1">
    <citation type="submission" date="2022-09" db="EMBL/GenBank/DDBJ databases">
        <title>A Global Phylogenomic Analysis of the Shiitake Genus Lentinula.</title>
        <authorList>
            <consortium name="DOE Joint Genome Institute"/>
            <person name="Sierra-Patev S."/>
            <person name="Min B."/>
            <person name="Naranjo-Ortiz M."/>
            <person name="Looney B."/>
            <person name="Konkel Z."/>
            <person name="Slot J.C."/>
            <person name="Sakamoto Y."/>
            <person name="Steenwyk J.L."/>
            <person name="Rokas A."/>
            <person name="Carro J."/>
            <person name="Camarero S."/>
            <person name="Ferreira P."/>
            <person name="Molpeceres G."/>
            <person name="Ruiz-Duenas F.J."/>
            <person name="Serrano A."/>
            <person name="Henrissat B."/>
            <person name="Drula E."/>
            <person name="Hughes K.W."/>
            <person name="Mata J.L."/>
            <person name="Ishikawa N.K."/>
            <person name="Vargas-Isla R."/>
            <person name="Ushijima S."/>
            <person name="Smith C.A."/>
            <person name="Ahrendt S."/>
            <person name="Andreopoulos W."/>
            <person name="He G."/>
            <person name="Labutti K."/>
            <person name="Lipzen A."/>
            <person name="Ng V."/>
            <person name="Riley R."/>
            <person name="Sandor L."/>
            <person name="Barry K."/>
            <person name="Martinez A.T."/>
            <person name="Xiao Y."/>
            <person name="Gibbons J.G."/>
            <person name="Terashima K."/>
            <person name="Grigoriev I.V."/>
            <person name="Hibbett D.S."/>
        </authorList>
    </citation>
    <scope>NUCLEOTIDE SEQUENCE</scope>
    <source>
        <strain evidence="1">TMI1499</strain>
    </source>
</reference>
<dbReference type="Proteomes" id="UP001163835">
    <property type="component" value="Unassembled WGS sequence"/>
</dbReference>
<proteinExistence type="predicted"/>
<name>A0ACC1TK98_9AGAR</name>
<evidence type="ECO:0000313" key="2">
    <source>
        <dbReference type="Proteomes" id="UP001163835"/>
    </source>
</evidence>